<dbReference type="PANTHER" id="PTHR32212:SF269">
    <property type="entry name" value="F-BOX_RNI_FBD-LIKE DOMAIN PROTEIN"/>
    <property type="match status" value="1"/>
</dbReference>
<protein>
    <recommendedName>
        <fullName evidence="1">F-box domain-containing protein</fullName>
    </recommendedName>
</protein>
<dbReference type="InterPro" id="IPR036047">
    <property type="entry name" value="F-box-like_dom_sf"/>
</dbReference>
<dbReference type="PROSITE" id="PS50181">
    <property type="entry name" value="FBOX"/>
    <property type="match status" value="1"/>
</dbReference>
<reference evidence="2 3" key="1">
    <citation type="submission" date="2023-01" db="EMBL/GenBank/DDBJ databases">
        <authorList>
            <person name="Kreplak J."/>
        </authorList>
    </citation>
    <scope>NUCLEOTIDE SEQUENCE [LARGE SCALE GENOMIC DNA]</scope>
</reference>
<sequence>MKTRRRYYGKDRISGLPDCLLLHILSNLKMSQAVEISILSTRWKDLWKHMTDIFLHFRNFESIKSFASFVSQFFSFRNDETSLQALTFECRNHFDPEQLKRILKYLFSHKIQRLDMTVVCSLEQFPLCTNFSYGTLTSLKLFACEEWKRWLGPPAVFPNSLKLPALTYLFLRNFTLRSTTGDGNAEPFSVFQSLNTLIIRNCQLYKDKDNLFISSLSLVNLTISFYMRYRSYYNLKLSTPNLSSFDISGSPFQNLSAHNTLSSIKHVRIDLLLCPTTLPKFSSILFDWLAQLALVESLTISSTTLQILNFIPDSFKIHFPYLHNLKLLKIETQRELPQPDGTEDFFLQNSPSAKKVIFLRRTMKGFIYE</sequence>
<gene>
    <name evidence="2" type="ORF">VFH_I217120</name>
</gene>
<proteinExistence type="predicted"/>
<dbReference type="AlphaFoldDB" id="A0AAV0YMD1"/>
<organism evidence="2 3">
    <name type="scientific">Vicia faba</name>
    <name type="common">Broad bean</name>
    <name type="synonym">Faba vulgaris</name>
    <dbReference type="NCBI Taxonomy" id="3906"/>
    <lineage>
        <taxon>Eukaryota</taxon>
        <taxon>Viridiplantae</taxon>
        <taxon>Streptophyta</taxon>
        <taxon>Embryophyta</taxon>
        <taxon>Tracheophyta</taxon>
        <taxon>Spermatophyta</taxon>
        <taxon>Magnoliopsida</taxon>
        <taxon>eudicotyledons</taxon>
        <taxon>Gunneridae</taxon>
        <taxon>Pentapetalae</taxon>
        <taxon>rosids</taxon>
        <taxon>fabids</taxon>
        <taxon>Fabales</taxon>
        <taxon>Fabaceae</taxon>
        <taxon>Papilionoideae</taxon>
        <taxon>50 kb inversion clade</taxon>
        <taxon>NPAAA clade</taxon>
        <taxon>Hologalegina</taxon>
        <taxon>IRL clade</taxon>
        <taxon>Fabeae</taxon>
        <taxon>Vicia</taxon>
    </lineage>
</organism>
<feature type="domain" description="F-box" evidence="1">
    <location>
        <begin position="10"/>
        <end position="57"/>
    </location>
</feature>
<evidence type="ECO:0000313" key="2">
    <source>
        <dbReference type="EMBL" id="CAI8585657.1"/>
    </source>
</evidence>
<dbReference type="EMBL" id="OX451736">
    <property type="protein sequence ID" value="CAI8585657.1"/>
    <property type="molecule type" value="Genomic_DNA"/>
</dbReference>
<accession>A0AAV0YMD1</accession>
<dbReference type="Gene3D" id="1.20.1280.50">
    <property type="match status" value="1"/>
</dbReference>
<evidence type="ECO:0000313" key="3">
    <source>
        <dbReference type="Proteomes" id="UP001157006"/>
    </source>
</evidence>
<dbReference type="PANTHER" id="PTHR32212">
    <property type="entry name" value="CYCLIN-LIKE F-BOX"/>
    <property type="match status" value="1"/>
</dbReference>
<dbReference type="SUPFAM" id="SSF52047">
    <property type="entry name" value="RNI-like"/>
    <property type="match status" value="1"/>
</dbReference>
<keyword evidence="3" id="KW-1185">Reference proteome</keyword>
<dbReference type="InterPro" id="IPR001810">
    <property type="entry name" value="F-box_dom"/>
</dbReference>
<dbReference type="Proteomes" id="UP001157006">
    <property type="component" value="Chromosome 1L"/>
</dbReference>
<evidence type="ECO:0000259" key="1">
    <source>
        <dbReference type="PROSITE" id="PS50181"/>
    </source>
</evidence>
<dbReference type="SUPFAM" id="SSF81383">
    <property type="entry name" value="F-box domain"/>
    <property type="match status" value="1"/>
</dbReference>
<name>A0AAV0YMD1_VICFA</name>
<dbReference type="Pfam" id="PF00646">
    <property type="entry name" value="F-box"/>
    <property type="match status" value="1"/>
</dbReference>